<protein>
    <recommendedName>
        <fullName evidence="2">UBX domain-containing protein</fullName>
    </recommendedName>
</protein>
<dbReference type="Proteomes" id="UP000355283">
    <property type="component" value="Unassembled WGS sequence"/>
</dbReference>
<dbReference type="GO" id="GO:0005634">
    <property type="term" value="C:nucleus"/>
    <property type="evidence" value="ECO:0007669"/>
    <property type="project" value="TreeGrafter"/>
</dbReference>
<feature type="domain" description="UBX" evidence="2">
    <location>
        <begin position="363"/>
        <end position="445"/>
    </location>
</feature>
<dbReference type="SUPFAM" id="SSF52833">
    <property type="entry name" value="Thioredoxin-like"/>
    <property type="match status" value="1"/>
</dbReference>
<evidence type="ECO:0000256" key="1">
    <source>
        <dbReference type="SAM" id="MobiDB-lite"/>
    </source>
</evidence>
<reference evidence="3 4" key="1">
    <citation type="submission" date="2019-01" db="EMBL/GenBank/DDBJ databases">
        <title>Nuclear Genome Assembly of the Microalgal Biofuel strain Nannochloropsis salina CCMP1776.</title>
        <authorList>
            <person name="Hovde B."/>
        </authorList>
    </citation>
    <scope>NUCLEOTIDE SEQUENCE [LARGE SCALE GENOMIC DNA]</scope>
    <source>
        <strain evidence="3 4">CCMP1776</strain>
    </source>
</reference>
<feature type="compositionally biased region" description="Acidic residues" evidence="1">
    <location>
        <begin position="77"/>
        <end position="87"/>
    </location>
</feature>
<gene>
    <name evidence="3" type="ORF">NSK_000095</name>
</gene>
<dbReference type="EMBL" id="SDOX01000001">
    <property type="protein sequence ID" value="TFJ88521.1"/>
    <property type="molecule type" value="Genomic_DNA"/>
</dbReference>
<dbReference type="OrthoDB" id="270602at2759"/>
<dbReference type="CDD" id="cd02958">
    <property type="entry name" value="UAS"/>
    <property type="match status" value="1"/>
</dbReference>
<dbReference type="Pfam" id="PF13899">
    <property type="entry name" value="Thioredoxin_7"/>
    <property type="match status" value="1"/>
</dbReference>
<dbReference type="InterPro" id="IPR001012">
    <property type="entry name" value="UBX_dom"/>
</dbReference>
<evidence type="ECO:0000259" key="2">
    <source>
        <dbReference type="PROSITE" id="PS50033"/>
    </source>
</evidence>
<dbReference type="GO" id="GO:0043161">
    <property type="term" value="P:proteasome-mediated ubiquitin-dependent protein catabolic process"/>
    <property type="evidence" value="ECO:0007669"/>
    <property type="project" value="TreeGrafter"/>
</dbReference>
<proteinExistence type="predicted"/>
<dbReference type="Gene3D" id="1.10.8.10">
    <property type="entry name" value="DNA helicase RuvA subunit, C-terminal domain"/>
    <property type="match status" value="1"/>
</dbReference>
<dbReference type="InterPro" id="IPR036249">
    <property type="entry name" value="Thioredoxin-like_sf"/>
</dbReference>
<name>A0A4D9D9Y0_9STRA</name>
<keyword evidence="4" id="KW-1185">Reference proteome</keyword>
<feature type="region of interest" description="Disordered" evidence="1">
    <location>
        <begin position="299"/>
        <end position="365"/>
    </location>
</feature>
<dbReference type="Pfam" id="PF14555">
    <property type="entry name" value="UBA_4"/>
    <property type="match status" value="1"/>
</dbReference>
<dbReference type="SUPFAM" id="SSF54236">
    <property type="entry name" value="Ubiquitin-like"/>
    <property type="match status" value="1"/>
</dbReference>
<evidence type="ECO:0000313" key="4">
    <source>
        <dbReference type="Proteomes" id="UP000355283"/>
    </source>
</evidence>
<accession>A0A4D9D9Y0</accession>
<sequence>MADPQPDQSGLDRFLMVAGDGVDPHVAQSFLDAGSGNVERALELYLDSGGHMPEPVTGNAPHPAHAPHLPSSQQLQDVDEEDYDLDEEGRPVRKADQVKKQRLLGVGLGGADRSEDGGEGGSEVGLLFHPLNPFRHFGAEARGSFGQGGDPWGRGGGGGISKLFQPPLHMIFHGNFADARATAREGNKWLLVNIQREDIFASHMLNRDVWADELVQALVREGFVFWQMSAGLPEAMSYIARYHLDVVEGNSKDCSGGDGHLPHIGVLDPRTQRLLWSEDEQLAMALAASVRDAEALEKRGEVVEVDGDDEVEDEEGEEEGEEEVQISRPPRAGGGKEGGGDRRFLSTSPPPYLSHPLEPEPAAGPGVTRVMIRLPQGQRRVRRFSVGSPVACLYRYAHEELVQYGLGGGFDLETTYPPKTSLREPLTSGASLKAAGLENSSLSIVLP</sequence>
<feature type="region of interest" description="Disordered" evidence="1">
    <location>
        <begin position="48"/>
        <end position="96"/>
    </location>
</feature>
<dbReference type="Gene3D" id="3.40.30.10">
    <property type="entry name" value="Glutaredoxin"/>
    <property type="match status" value="1"/>
</dbReference>
<dbReference type="PANTHER" id="PTHR23322:SF6">
    <property type="entry name" value="UBX DOMAIN-CONTAINING PROTEIN 7"/>
    <property type="match status" value="1"/>
</dbReference>
<comment type="caution">
    <text evidence="3">The sequence shown here is derived from an EMBL/GenBank/DDBJ whole genome shotgun (WGS) entry which is preliminary data.</text>
</comment>
<feature type="compositionally biased region" description="Acidic residues" evidence="1">
    <location>
        <begin position="303"/>
        <end position="324"/>
    </location>
</feature>
<evidence type="ECO:0000313" key="3">
    <source>
        <dbReference type="EMBL" id="TFJ88521.1"/>
    </source>
</evidence>
<dbReference type="PROSITE" id="PS50033">
    <property type="entry name" value="UBX"/>
    <property type="match status" value="1"/>
</dbReference>
<dbReference type="SMART" id="SM00594">
    <property type="entry name" value="UAS"/>
    <property type="match status" value="1"/>
</dbReference>
<dbReference type="PANTHER" id="PTHR23322">
    <property type="entry name" value="FAS-ASSOCIATED PROTEIN"/>
    <property type="match status" value="1"/>
</dbReference>
<dbReference type="InterPro" id="IPR029071">
    <property type="entry name" value="Ubiquitin-like_domsf"/>
</dbReference>
<dbReference type="PROSITE" id="PS50330">
    <property type="entry name" value="UIM"/>
    <property type="match status" value="1"/>
</dbReference>
<dbReference type="CDD" id="cd01767">
    <property type="entry name" value="UBX"/>
    <property type="match status" value="1"/>
</dbReference>
<dbReference type="InterPro" id="IPR050730">
    <property type="entry name" value="UBX_domain-protein"/>
</dbReference>
<dbReference type="Gene3D" id="3.10.20.90">
    <property type="entry name" value="Phosphatidylinositol 3-kinase Catalytic Subunit, Chain A, domain 1"/>
    <property type="match status" value="1"/>
</dbReference>
<dbReference type="InterPro" id="IPR006577">
    <property type="entry name" value="UAS"/>
</dbReference>
<dbReference type="InterPro" id="IPR003903">
    <property type="entry name" value="UIM_dom"/>
</dbReference>
<organism evidence="3 4">
    <name type="scientific">Nannochloropsis salina CCMP1776</name>
    <dbReference type="NCBI Taxonomy" id="1027361"/>
    <lineage>
        <taxon>Eukaryota</taxon>
        <taxon>Sar</taxon>
        <taxon>Stramenopiles</taxon>
        <taxon>Ochrophyta</taxon>
        <taxon>Eustigmatophyceae</taxon>
        <taxon>Eustigmatales</taxon>
        <taxon>Monodopsidaceae</taxon>
        <taxon>Microchloropsis</taxon>
        <taxon>Microchloropsis salina</taxon>
    </lineage>
</organism>
<dbReference type="AlphaFoldDB" id="A0A4D9D9Y0"/>
<dbReference type="Pfam" id="PF00789">
    <property type="entry name" value="UBX"/>
    <property type="match status" value="1"/>
</dbReference>
<dbReference type="GO" id="GO:0043130">
    <property type="term" value="F:ubiquitin binding"/>
    <property type="evidence" value="ECO:0007669"/>
    <property type="project" value="TreeGrafter"/>
</dbReference>